<organism evidence="3 4">
    <name type="scientific">Daphnia galeata</name>
    <dbReference type="NCBI Taxonomy" id="27404"/>
    <lineage>
        <taxon>Eukaryota</taxon>
        <taxon>Metazoa</taxon>
        <taxon>Ecdysozoa</taxon>
        <taxon>Arthropoda</taxon>
        <taxon>Crustacea</taxon>
        <taxon>Branchiopoda</taxon>
        <taxon>Diplostraca</taxon>
        <taxon>Cladocera</taxon>
        <taxon>Anomopoda</taxon>
        <taxon>Daphniidae</taxon>
        <taxon>Daphnia</taxon>
    </lineage>
</organism>
<protein>
    <recommendedName>
        <fullName evidence="5">EOG090X0F73</fullName>
    </recommendedName>
</protein>
<dbReference type="EMBL" id="CAKKLH010000062">
    <property type="protein sequence ID" value="CAH0101620.1"/>
    <property type="molecule type" value="Genomic_DNA"/>
</dbReference>
<feature type="signal peptide" evidence="2">
    <location>
        <begin position="1"/>
        <end position="21"/>
    </location>
</feature>
<accession>A0A8J2RKJ6</accession>
<reference evidence="3" key="1">
    <citation type="submission" date="2021-11" db="EMBL/GenBank/DDBJ databases">
        <authorList>
            <person name="Schell T."/>
        </authorList>
    </citation>
    <scope>NUCLEOTIDE SEQUENCE</scope>
    <source>
        <strain evidence="3">M5</strain>
    </source>
</reference>
<feature type="compositionally biased region" description="Polar residues" evidence="1">
    <location>
        <begin position="123"/>
        <end position="134"/>
    </location>
</feature>
<dbReference type="AlphaFoldDB" id="A0A8J2RKJ6"/>
<evidence type="ECO:0008006" key="5">
    <source>
        <dbReference type="Google" id="ProtNLM"/>
    </source>
</evidence>
<dbReference type="Proteomes" id="UP000789390">
    <property type="component" value="Unassembled WGS sequence"/>
</dbReference>
<evidence type="ECO:0000256" key="2">
    <source>
        <dbReference type="SAM" id="SignalP"/>
    </source>
</evidence>
<feature type="compositionally biased region" description="Basic and acidic residues" evidence="1">
    <location>
        <begin position="280"/>
        <end position="289"/>
    </location>
</feature>
<sequence>MEIDRFGGIVCAVACLTLTTATFVDEDFTLVEEQTSSPVDGGEFTEVFMAEELTTKKARMTTTTTSSPKIVAAVDEVEVTPAPTTKTRKTSGRPRTSGSRRKQQPAKAKTVDAVPQEEESSKAEMTSPASVDTASVSILAPKNFKPTPKPLEEFQQSQGLMEFLKKRKIERIQASTTEDPFVAILATATMPSTEEPVSPAGESTPVRSSGGSARRLPTTNRRFSASARATTAATTTTTTPATEAPTVAAVTTKRPNRFGALRNSKALGTTATTTAQPVTEEPKGTESTRSKLFPKRPVNLRPIGNSISRRKDQATTASPTTPAAEVVEEDVIIPIPEEIEVIVEPTTATPLRRTRGRIAPRVSGI</sequence>
<evidence type="ECO:0000256" key="1">
    <source>
        <dbReference type="SAM" id="MobiDB-lite"/>
    </source>
</evidence>
<dbReference type="OrthoDB" id="6377310at2759"/>
<name>A0A8J2RKJ6_9CRUS</name>
<comment type="caution">
    <text evidence="3">The sequence shown here is derived from an EMBL/GenBank/DDBJ whole genome shotgun (WGS) entry which is preliminary data.</text>
</comment>
<feature type="compositionally biased region" description="Low complexity" evidence="1">
    <location>
        <begin position="314"/>
        <end position="323"/>
    </location>
</feature>
<feature type="chain" id="PRO_5035184128" description="EOG090X0F73" evidence="2">
    <location>
        <begin position="22"/>
        <end position="365"/>
    </location>
</feature>
<feature type="region of interest" description="Disordered" evidence="1">
    <location>
        <begin position="72"/>
        <end position="134"/>
    </location>
</feature>
<feature type="compositionally biased region" description="Low complexity" evidence="1">
    <location>
        <begin position="218"/>
        <end position="238"/>
    </location>
</feature>
<feature type="compositionally biased region" description="Basic residues" evidence="1">
    <location>
        <begin position="86"/>
        <end position="104"/>
    </location>
</feature>
<keyword evidence="2" id="KW-0732">Signal</keyword>
<gene>
    <name evidence="3" type="ORF">DGAL_LOCUS3958</name>
</gene>
<feature type="region of interest" description="Disordered" evidence="1">
    <location>
        <begin position="266"/>
        <end position="323"/>
    </location>
</feature>
<feature type="region of interest" description="Disordered" evidence="1">
    <location>
        <begin position="192"/>
        <end position="238"/>
    </location>
</feature>
<evidence type="ECO:0000313" key="3">
    <source>
        <dbReference type="EMBL" id="CAH0101620.1"/>
    </source>
</evidence>
<keyword evidence="4" id="KW-1185">Reference proteome</keyword>
<evidence type="ECO:0000313" key="4">
    <source>
        <dbReference type="Proteomes" id="UP000789390"/>
    </source>
</evidence>
<proteinExistence type="predicted"/>